<dbReference type="Proteomes" id="UP001163823">
    <property type="component" value="Chromosome 3"/>
</dbReference>
<dbReference type="InterPro" id="IPR000253">
    <property type="entry name" value="FHA_dom"/>
</dbReference>
<dbReference type="SUPFAM" id="SSF49879">
    <property type="entry name" value="SMAD/FHA domain"/>
    <property type="match status" value="1"/>
</dbReference>
<evidence type="ECO:0000256" key="1">
    <source>
        <dbReference type="SAM" id="Coils"/>
    </source>
</evidence>
<comment type="caution">
    <text evidence="4">The sequence shown here is derived from an EMBL/GenBank/DDBJ whole genome shotgun (WGS) entry which is preliminary data.</text>
</comment>
<feature type="compositionally biased region" description="Acidic residues" evidence="2">
    <location>
        <begin position="398"/>
        <end position="410"/>
    </location>
</feature>
<feature type="region of interest" description="Disordered" evidence="2">
    <location>
        <begin position="724"/>
        <end position="787"/>
    </location>
</feature>
<gene>
    <name evidence="4" type="ORF">O6P43_004349</name>
</gene>
<feature type="compositionally biased region" description="Low complexity" evidence="2">
    <location>
        <begin position="29"/>
        <end position="42"/>
    </location>
</feature>
<feature type="compositionally biased region" description="Polar residues" evidence="2">
    <location>
        <begin position="776"/>
        <end position="787"/>
    </location>
</feature>
<feature type="region of interest" description="Disordered" evidence="2">
    <location>
        <begin position="385"/>
        <end position="432"/>
    </location>
</feature>
<proteinExistence type="predicted"/>
<evidence type="ECO:0000313" key="5">
    <source>
        <dbReference type="Proteomes" id="UP001163823"/>
    </source>
</evidence>
<feature type="region of interest" description="Disordered" evidence="2">
    <location>
        <begin position="1"/>
        <end position="106"/>
    </location>
</feature>
<accession>A0AAD7Q3W1</accession>
<evidence type="ECO:0000259" key="3">
    <source>
        <dbReference type="PROSITE" id="PS50006"/>
    </source>
</evidence>
<reference evidence="4" key="1">
    <citation type="journal article" date="2023" name="Science">
        <title>Elucidation of the pathway for biosynthesis of saponin adjuvants from the soapbark tree.</title>
        <authorList>
            <person name="Reed J."/>
            <person name="Orme A."/>
            <person name="El-Demerdash A."/>
            <person name="Owen C."/>
            <person name="Martin L.B.B."/>
            <person name="Misra R.C."/>
            <person name="Kikuchi S."/>
            <person name="Rejzek M."/>
            <person name="Martin A.C."/>
            <person name="Harkess A."/>
            <person name="Leebens-Mack J."/>
            <person name="Louveau T."/>
            <person name="Stephenson M.J."/>
            <person name="Osbourn A."/>
        </authorList>
    </citation>
    <scope>NUCLEOTIDE SEQUENCE</scope>
    <source>
        <strain evidence="4">S10</strain>
    </source>
</reference>
<feature type="compositionally biased region" description="Pro residues" evidence="2">
    <location>
        <begin position="1"/>
        <end position="11"/>
    </location>
</feature>
<sequence length="787" mass="87781">MTNAMGPPPSKNPNHPTESEIKSLDEPLSSSEAAAMTTIETAMPPPPPPPPPRCPDPDPPKSNMDVAEGQPKNNSTSSIVAEAVEKTQDSSTTDKTGKPASKQSQSLVVPYKIPPWSGPPCHKFSLEVLKDGSVIDQLDVYEKGAYMFGRVDLCDFVLEHQTISRFHTVIQFKRSGNAYLYDLGSTHGTFVNKNQVEKNIYVDLHVGDVIRFGQSSRLYIFQGPSELMPPETDLKIMRDVRIREKILDQEASLQRARLEASHSDGISWGMGEDAIEEIEVYENRNHFILYDDDGDEVTWQTYKGQLTEKQEKTRDKVMKRMEKISNMKKEISAIRAKDISQGGLTQGQQIQIARNEQRMTQILEELENLEETLNESIRESLGARTGKISHGKKKGAAEDEEEFSSDDDEFYDRTKNKTSRQKADDNQSVETADTLLDKRDAIMKEIEDNKELLLAEKNKMSSESSVEDDLGDTLDAYMSGLSSKLVLDKTVQLQKEQSTLQSELDRINYLLKIADPTGEAAKKRESGVQGPKQNTYEKPVTVGKNQPKLTTPENPMTVGKKQPHMEHRSSEPCKEEKGSIQDLAVDSDKLVSGCDTKELEHVVYTVSKPQWLGAVEDRVTDETQKLVAPLHKNEMDETHQFVDYKDRKKVLAGGHEAKATEESAIESAAPGLILRKPKQVGQTEGSGPKASQQLSSSSVGDELIAENAVALLLKHKRGYYAADNEGRYENEDESEGHHPTKDNKKPKRMLGPEKPSFLSSGPDYESWVPPEGQSGDGRTSLNDRYGY</sequence>
<feature type="compositionally biased region" description="Basic and acidic residues" evidence="2">
    <location>
        <begin position="411"/>
        <end position="425"/>
    </location>
</feature>
<feature type="compositionally biased region" description="Basic and acidic residues" evidence="2">
    <location>
        <begin position="724"/>
        <end position="743"/>
    </location>
</feature>
<dbReference type="CDD" id="cd22677">
    <property type="entry name" value="FHA_Kanadaptin"/>
    <property type="match status" value="1"/>
</dbReference>
<name>A0AAD7Q3W1_QUISA</name>
<feature type="compositionally biased region" description="Basic and acidic residues" evidence="2">
    <location>
        <begin position="563"/>
        <end position="579"/>
    </location>
</feature>
<keyword evidence="1" id="KW-0175">Coiled coil</keyword>
<feature type="coiled-coil region" evidence="1">
    <location>
        <begin position="352"/>
        <end position="383"/>
    </location>
</feature>
<feature type="compositionally biased region" description="Polar residues" evidence="2">
    <location>
        <begin position="680"/>
        <end position="699"/>
    </location>
</feature>
<organism evidence="4 5">
    <name type="scientific">Quillaja saponaria</name>
    <name type="common">Soap bark tree</name>
    <dbReference type="NCBI Taxonomy" id="32244"/>
    <lineage>
        <taxon>Eukaryota</taxon>
        <taxon>Viridiplantae</taxon>
        <taxon>Streptophyta</taxon>
        <taxon>Embryophyta</taxon>
        <taxon>Tracheophyta</taxon>
        <taxon>Spermatophyta</taxon>
        <taxon>Magnoliopsida</taxon>
        <taxon>eudicotyledons</taxon>
        <taxon>Gunneridae</taxon>
        <taxon>Pentapetalae</taxon>
        <taxon>rosids</taxon>
        <taxon>fabids</taxon>
        <taxon>Fabales</taxon>
        <taxon>Quillajaceae</taxon>
        <taxon>Quillaja</taxon>
    </lineage>
</organism>
<feature type="region of interest" description="Disordered" evidence="2">
    <location>
        <begin position="651"/>
        <end position="699"/>
    </location>
</feature>
<dbReference type="Gene3D" id="2.60.200.20">
    <property type="match status" value="1"/>
</dbReference>
<dbReference type="AlphaFoldDB" id="A0AAD7Q3W1"/>
<keyword evidence="5" id="KW-1185">Reference proteome</keyword>
<dbReference type="Pfam" id="PF00498">
    <property type="entry name" value="FHA"/>
    <property type="match status" value="1"/>
</dbReference>
<dbReference type="EMBL" id="JARAOO010000003">
    <property type="protein sequence ID" value="KAJ7974249.1"/>
    <property type="molecule type" value="Genomic_DNA"/>
</dbReference>
<dbReference type="InterPro" id="IPR050923">
    <property type="entry name" value="Cell_Proc_Reg/RNA_Proc"/>
</dbReference>
<evidence type="ECO:0000313" key="4">
    <source>
        <dbReference type="EMBL" id="KAJ7974249.1"/>
    </source>
</evidence>
<evidence type="ECO:0000256" key="2">
    <source>
        <dbReference type="SAM" id="MobiDB-lite"/>
    </source>
</evidence>
<dbReference type="KEGG" id="qsa:O6P43_004349"/>
<dbReference type="SMART" id="SM00240">
    <property type="entry name" value="FHA"/>
    <property type="match status" value="1"/>
</dbReference>
<dbReference type="InterPro" id="IPR008984">
    <property type="entry name" value="SMAD_FHA_dom_sf"/>
</dbReference>
<protein>
    <submittedName>
        <fullName evidence="4">Kanadaptin</fullName>
    </submittedName>
</protein>
<feature type="compositionally biased region" description="Polar residues" evidence="2">
    <location>
        <begin position="543"/>
        <end position="554"/>
    </location>
</feature>
<feature type="region of interest" description="Disordered" evidence="2">
    <location>
        <begin position="518"/>
        <end position="579"/>
    </location>
</feature>
<feature type="compositionally biased region" description="Pro residues" evidence="2">
    <location>
        <begin position="43"/>
        <end position="54"/>
    </location>
</feature>
<dbReference type="FunFam" id="2.60.200.20:FF:000053">
    <property type="entry name" value="Os06g0275900 protein"/>
    <property type="match status" value="1"/>
</dbReference>
<dbReference type="PROSITE" id="PS50006">
    <property type="entry name" value="FHA_DOMAIN"/>
    <property type="match status" value="1"/>
</dbReference>
<feature type="domain" description="FHA" evidence="3">
    <location>
        <begin position="146"/>
        <end position="196"/>
    </location>
</feature>
<dbReference type="PANTHER" id="PTHR23308">
    <property type="entry name" value="NUCLEAR INHIBITOR OF PROTEIN PHOSPHATASE-1"/>
    <property type="match status" value="1"/>
</dbReference>